<dbReference type="STRING" id="693661.Arcve_1751"/>
<dbReference type="OrthoDB" id="70011at2157"/>
<dbReference type="Gene3D" id="3.30.930.10">
    <property type="entry name" value="Bira Bifunctional Protein, Domain 2"/>
    <property type="match status" value="1"/>
</dbReference>
<dbReference type="Proteomes" id="UP000008136">
    <property type="component" value="Chromosome"/>
</dbReference>
<dbReference type="GeneID" id="10394880"/>
<proteinExistence type="predicted"/>
<dbReference type="HOGENOM" id="CLU_113977_0_0_2"/>
<keyword evidence="2" id="KW-1185">Reference proteome</keyword>
<dbReference type="Pfam" id="PF04017">
    <property type="entry name" value="DUF366"/>
    <property type="match status" value="1"/>
</dbReference>
<dbReference type="AlphaFoldDB" id="F2KQL5"/>
<dbReference type="EMBL" id="CP002588">
    <property type="protein sequence ID" value="AEA47748.1"/>
    <property type="molecule type" value="Genomic_DNA"/>
</dbReference>
<evidence type="ECO:0008006" key="3">
    <source>
        <dbReference type="Google" id="ProtNLM"/>
    </source>
</evidence>
<sequence>MDWAFLDEEIVYDGSQLKSLWAFTVLGIKEDSIISFIGPCDVKTEHMIDLQDVVEGDVIYSPLMLHFIVEHFDEVSMRLTATRQRLLVNIAKEFLNVEREGNDLYYGGKKLSVSIATISPISAKIHLGINVESDEYASLSEMGFENVRELAIDVCRKYAYEIEDIEEDIRKTRPASSF</sequence>
<protein>
    <recommendedName>
        <fullName evidence="3">DUF366 family protein</fullName>
    </recommendedName>
</protein>
<gene>
    <name evidence="1" type="ordered locus">Arcve_1751</name>
</gene>
<reference evidence="1 2" key="1">
    <citation type="submission" date="2011-03" db="EMBL/GenBank/DDBJ databases">
        <title>The complete genome of Archaeoglobus veneficus SNP6.</title>
        <authorList>
            <consortium name="US DOE Joint Genome Institute (JGI-PGF)"/>
            <person name="Lucas S."/>
            <person name="Copeland A."/>
            <person name="Lapidus A."/>
            <person name="Bruce D."/>
            <person name="Goodwin L."/>
            <person name="Pitluck S."/>
            <person name="Kyrpides N."/>
            <person name="Mavromatis K."/>
            <person name="Pagani I."/>
            <person name="Ivanova N."/>
            <person name="Mikhailova N."/>
            <person name="Lu M."/>
            <person name="Detter J.C."/>
            <person name="Tapia R."/>
            <person name="Han C."/>
            <person name="Land M."/>
            <person name="Hauser L."/>
            <person name="Markowitz V."/>
            <person name="Cheng J.-F."/>
            <person name="Hugenholtz P."/>
            <person name="Woyke T."/>
            <person name="Wu D."/>
            <person name="Spring S."/>
            <person name="Brambilla E."/>
            <person name="Klenk H.-P."/>
            <person name="Eisen J.A."/>
        </authorList>
    </citation>
    <scope>NUCLEOTIDE SEQUENCE [LARGE SCALE GENOMIC DNA]</scope>
    <source>
        <strain>SNP6</strain>
    </source>
</reference>
<dbReference type="PIRSF" id="PIRSF006503">
    <property type="entry name" value="UCP006503"/>
    <property type="match status" value="1"/>
</dbReference>
<dbReference type="eggNOG" id="arCOG04875">
    <property type="taxonomic scope" value="Archaea"/>
</dbReference>
<organism evidence="1 2">
    <name type="scientific">Archaeoglobus veneficus (strain DSM 11195 / SNP6)</name>
    <dbReference type="NCBI Taxonomy" id="693661"/>
    <lineage>
        <taxon>Archaea</taxon>
        <taxon>Methanobacteriati</taxon>
        <taxon>Methanobacteriota</taxon>
        <taxon>Archaeoglobi</taxon>
        <taxon>Archaeoglobales</taxon>
        <taxon>Archaeoglobaceae</taxon>
        <taxon>Archaeoglobus</taxon>
    </lineage>
</organism>
<evidence type="ECO:0000313" key="2">
    <source>
        <dbReference type="Proteomes" id="UP000008136"/>
    </source>
</evidence>
<dbReference type="RefSeq" id="WP_013684404.1">
    <property type="nucleotide sequence ID" value="NC_015320.1"/>
</dbReference>
<name>F2KQL5_ARCVS</name>
<dbReference type="InterPro" id="IPR007162">
    <property type="entry name" value="DUF366"/>
</dbReference>
<accession>F2KQL5</accession>
<evidence type="ECO:0000313" key="1">
    <source>
        <dbReference type="EMBL" id="AEA47748.1"/>
    </source>
</evidence>
<dbReference type="KEGG" id="ave:Arcve_1751"/>
<dbReference type="SUPFAM" id="SSF55681">
    <property type="entry name" value="Class II aaRS and biotin synthetases"/>
    <property type="match status" value="1"/>
</dbReference>
<dbReference type="InterPro" id="IPR045864">
    <property type="entry name" value="aa-tRNA-synth_II/BPL/LPL"/>
</dbReference>